<keyword evidence="1" id="KW-0614">Plasmid</keyword>
<gene>
    <name evidence="1" type="ORF">sle1_129</name>
</gene>
<evidence type="ECO:0000313" key="1">
    <source>
        <dbReference type="EMBL" id="CQR59296.1"/>
    </source>
</evidence>
<organism evidence="1 2">
    <name type="scientific">Streptomyces leeuwenhoekii</name>
    <dbReference type="NCBI Taxonomy" id="1437453"/>
    <lineage>
        <taxon>Bacteria</taxon>
        <taxon>Bacillati</taxon>
        <taxon>Actinomycetota</taxon>
        <taxon>Actinomycetes</taxon>
        <taxon>Kitasatosporales</taxon>
        <taxon>Streptomycetaceae</taxon>
        <taxon>Streptomyces</taxon>
    </lineage>
</organism>
<evidence type="ECO:0000313" key="2">
    <source>
        <dbReference type="Proteomes" id="UP000035016"/>
    </source>
</evidence>
<dbReference type="KEGG" id="sle:sle1_129"/>
<dbReference type="EMBL" id="LN831788">
    <property type="protein sequence ID" value="CQR59296.1"/>
    <property type="molecule type" value="Genomic_DNA"/>
</dbReference>
<dbReference type="RefSeq" id="WP_047121317.1">
    <property type="nucleotide sequence ID" value="NZ_LN831788.1"/>
</dbReference>
<sequence length="129" mass="14346">MNLDDLAGRLERAADQIGPVTERRIRAVGAAGVARIRQNASGRPGPNVITGQYRASWRAVAERIPHGAECTIGTNAPQGRRLEFGFWDMTDSIGRHFFQPPFPHVQPALGFIEDTLHEQMRAAVRELFE</sequence>
<dbReference type="AlphaFoldDB" id="A0A0F7VR94"/>
<name>A0A0F7VR94_STRLW</name>
<proteinExistence type="predicted"/>
<dbReference type="PATRIC" id="fig|1437453.6.peg.7256"/>
<dbReference type="Proteomes" id="UP000035016">
    <property type="component" value="Plasmid pSLE1"/>
</dbReference>
<accession>A0A0F7VR94</accession>
<geneLocation type="plasmid" evidence="1 2">
    <name>pSLE1</name>
</geneLocation>
<protein>
    <submittedName>
        <fullName evidence="1">Sle1_129 protein</fullName>
    </submittedName>
</protein>
<reference evidence="2" key="1">
    <citation type="submission" date="2015-02" db="EMBL/GenBank/DDBJ databases">
        <authorList>
            <person name="Gomez-Escribano P.J."/>
        </authorList>
    </citation>
    <scope>NUCLEOTIDE SEQUENCE [LARGE SCALE GENOMIC DNA]</scope>
    <source>
        <strain evidence="2">C34 (DSM 42122 / NRRL B-24963)</strain>
        <plasmid evidence="2">pSLE1</plasmid>
    </source>
</reference>